<protein>
    <submittedName>
        <fullName evidence="2">Peptidase M14</fullName>
    </submittedName>
</protein>
<dbReference type="GO" id="GO:0008270">
    <property type="term" value="F:zinc ion binding"/>
    <property type="evidence" value="ECO:0007669"/>
    <property type="project" value="InterPro"/>
</dbReference>
<dbReference type="OrthoDB" id="1119199at2"/>
<sequence length="380" mass="43386">MVMKIIDWYKDNFEASLSGRYLTLNHIENLLDSYSTFFDINVAGTSENDFKIPIIRLGTGTKKVLVWSQMHGNESTTTKAIFDFLKLISYPGIFLKEVEIFLKSYSFTIIPILNPDGAKLNTRENANEVDLNRDAKNLSQKESRVLRKVFEELKPDLCLNMHDQRSIFGLNGKFPATISFLAPAANKKRTITPARVTAISYINRSIDLLVELIPDNIGRFDDGYNDNCVGDFFTTAGVPTILFEAGHINDDYEREVSRSYIFYALAAMFNISHFSEVKSKEHYFKIPENEKIFNDVVLNNVYISNEKPSSQICLQYREVLTRGKVTFELVIDSINEKNEKLGHQTFNLEGGSVLINSQEKLHIGKKVTSIFDKRNNLMLI</sequence>
<dbReference type="EMBL" id="BKCF01000003">
    <property type="protein sequence ID" value="GEQ86516.1"/>
    <property type="molecule type" value="Genomic_DNA"/>
</dbReference>
<name>A0A5J4G1R4_9FLAO</name>
<dbReference type="Gene3D" id="3.40.630.10">
    <property type="entry name" value="Zn peptidases"/>
    <property type="match status" value="1"/>
</dbReference>
<reference evidence="2 3" key="1">
    <citation type="submission" date="2019-08" db="EMBL/GenBank/DDBJ databases">
        <title>Ulvibacter marinistellae sp. nov., isolated from a starfish, Patiria pectinifera.</title>
        <authorList>
            <person name="Kawano K."/>
            <person name="Ushijima N."/>
            <person name="Kihara M."/>
            <person name="Itoh H."/>
        </authorList>
    </citation>
    <scope>NUCLEOTIDE SEQUENCE [LARGE SCALE GENOMIC DNA]</scope>
    <source>
        <strain evidence="2 3">KK4</strain>
    </source>
</reference>
<dbReference type="Proteomes" id="UP000326994">
    <property type="component" value="Unassembled WGS sequence"/>
</dbReference>
<dbReference type="AlphaFoldDB" id="A0A5J4G1R4"/>
<organism evidence="2 3">
    <name type="scientific">Patiriisocius marinistellae</name>
    <dbReference type="NCBI Taxonomy" id="2494560"/>
    <lineage>
        <taxon>Bacteria</taxon>
        <taxon>Pseudomonadati</taxon>
        <taxon>Bacteroidota</taxon>
        <taxon>Flavobacteriia</taxon>
        <taxon>Flavobacteriales</taxon>
        <taxon>Flavobacteriaceae</taxon>
        <taxon>Patiriisocius</taxon>
    </lineage>
</organism>
<evidence type="ECO:0000259" key="1">
    <source>
        <dbReference type="Pfam" id="PF00246"/>
    </source>
</evidence>
<keyword evidence="3" id="KW-1185">Reference proteome</keyword>
<dbReference type="SUPFAM" id="SSF53187">
    <property type="entry name" value="Zn-dependent exopeptidases"/>
    <property type="match status" value="1"/>
</dbReference>
<dbReference type="InterPro" id="IPR000834">
    <property type="entry name" value="Peptidase_M14"/>
</dbReference>
<accession>A0A5J4G1R4</accession>
<feature type="domain" description="Peptidase M14" evidence="1">
    <location>
        <begin position="25"/>
        <end position="134"/>
    </location>
</feature>
<evidence type="ECO:0000313" key="2">
    <source>
        <dbReference type="EMBL" id="GEQ86516.1"/>
    </source>
</evidence>
<dbReference type="Pfam" id="PF00246">
    <property type="entry name" value="Peptidase_M14"/>
    <property type="match status" value="1"/>
</dbReference>
<gene>
    <name evidence="2" type="ORF">ULMS_20240</name>
</gene>
<dbReference type="GO" id="GO:0006508">
    <property type="term" value="P:proteolysis"/>
    <property type="evidence" value="ECO:0007669"/>
    <property type="project" value="InterPro"/>
</dbReference>
<comment type="caution">
    <text evidence="2">The sequence shown here is derived from an EMBL/GenBank/DDBJ whole genome shotgun (WGS) entry which is preliminary data.</text>
</comment>
<dbReference type="GO" id="GO:0004181">
    <property type="term" value="F:metallocarboxypeptidase activity"/>
    <property type="evidence" value="ECO:0007669"/>
    <property type="project" value="InterPro"/>
</dbReference>
<evidence type="ECO:0000313" key="3">
    <source>
        <dbReference type="Proteomes" id="UP000326994"/>
    </source>
</evidence>
<proteinExistence type="predicted"/>